<comment type="caution">
    <text evidence="2">The sequence shown here is derived from an EMBL/GenBank/DDBJ whole genome shotgun (WGS) entry which is preliminary data.</text>
</comment>
<dbReference type="EMBL" id="JAGPXC010000006">
    <property type="protein sequence ID" value="KAH6652118.1"/>
    <property type="molecule type" value="Genomic_DNA"/>
</dbReference>
<keyword evidence="3" id="KW-1185">Reference proteome</keyword>
<feature type="compositionally biased region" description="Polar residues" evidence="1">
    <location>
        <begin position="1"/>
        <end position="14"/>
    </location>
</feature>
<dbReference type="RefSeq" id="XP_045956396.1">
    <property type="nucleotide sequence ID" value="XM_046096340.1"/>
</dbReference>
<evidence type="ECO:0000256" key="1">
    <source>
        <dbReference type="SAM" id="MobiDB-lite"/>
    </source>
</evidence>
<reference evidence="2" key="1">
    <citation type="journal article" date="2021" name="Nat. Commun.">
        <title>Genetic determinants of endophytism in the Arabidopsis root mycobiome.</title>
        <authorList>
            <person name="Mesny F."/>
            <person name="Miyauchi S."/>
            <person name="Thiergart T."/>
            <person name="Pickel B."/>
            <person name="Atanasova L."/>
            <person name="Karlsson M."/>
            <person name="Huettel B."/>
            <person name="Barry K.W."/>
            <person name="Haridas S."/>
            <person name="Chen C."/>
            <person name="Bauer D."/>
            <person name="Andreopoulos W."/>
            <person name="Pangilinan J."/>
            <person name="LaButti K."/>
            <person name="Riley R."/>
            <person name="Lipzen A."/>
            <person name="Clum A."/>
            <person name="Drula E."/>
            <person name="Henrissat B."/>
            <person name="Kohler A."/>
            <person name="Grigoriev I.V."/>
            <person name="Martin F.M."/>
            <person name="Hacquard S."/>
        </authorList>
    </citation>
    <scope>NUCLEOTIDE SEQUENCE</scope>
    <source>
        <strain evidence="2">MPI-SDFR-AT-0073</strain>
    </source>
</reference>
<feature type="compositionally biased region" description="Polar residues" evidence="1">
    <location>
        <begin position="134"/>
        <end position="153"/>
    </location>
</feature>
<feature type="compositionally biased region" description="Low complexity" evidence="1">
    <location>
        <begin position="118"/>
        <end position="127"/>
    </location>
</feature>
<accession>A0A9P8UH94</accession>
<name>A0A9P8UH94_9PEZI</name>
<sequence length="237" mass="25008">MISTEAPQPVTSHAASPMRKQILRKSTSDSSVESGPSACGVPVASAIGAPEVTQISTRSVRTTSTPQPVYYPGGWRSEWNHLAIQIHGLDIVTEASTGGSIRASTYASSCFPQALDISSSAPTSSSPVEKHNATPVTSIDSTRQRSGLSTVRSATKPREVLAKPNIGPLYSPVTMFESDFGSDAGKPSELPQILQTPAFALLRGAQRAQQSSGSASPKWKRYPCQSPELIGKAGQTR</sequence>
<feature type="region of interest" description="Disordered" evidence="1">
    <location>
        <begin position="118"/>
        <end position="153"/>
    </location>
</feature>
<feature type="region of interest" description="Disordered" evidence="1">
    <location>
        <begin position="204"/>
        <end position="237"/>
    </location>
</feature>
<feature type="compositionally biased region" description="Low complexity" evidence="1">
    <location>
        <begin position="204"/>
        <end position="216"/>
    </location>
</feature>
<organism evidence="2 3">
    <name type="scientific">Truncatella angustata</name>
    <dbReference type="NCBI Taxonomy" id="152316"/>
    <lineage>
        <taxon>Eukaryota</taxon>
        <taxon>Fungi</taxon>
        <taxon>Dikarya</taxon>
        <taxon>Ascomycota</taxon>
        <taxon>Pezizomycotina</taxon>
        <taxon>Sordariomycetes</taxon>
        <taxon>Xylariomycetidae</taxon>
        <taxon>Amphisphaeriales</taxon>
        <taxon>Sporocadaceae</taxon>
        <taxon>Truncatella</taxon>
    </lineage>
</organism>
<feature type="region of interest" description="Disordered" evidence="1">
    <location>
        <begin position="1"/>
        <end position="43"/>
    </location>
</feature>
<dbReference type="GeneID" id="70125233"/>
<evidence type="ECO:0000313" key="2">
    <source>
        <dbReference type="EMBL" id="KAH6652118.1"/>
    </source>
</evidence>
<evidence type="ECO:0000313" key="3">
    <source>
        <dbReference type="Proteomes" id="UP000758603"/>
    </source>
</evidence>
<dbReference type="AlphaFoldDB" id="A0A9P8UH94"/>
<feature type="compositionally biased region" description="Polar residues" evidence="1">
    <location>
        <begin position="24"/>
        <end position="34"/>
    </location>
</feature>
<gene>
    <name evidence="2" type="ORF">BKA67DRAFT_348468</name>
</gene>
<proteinExistence type="predicted"/>
<protein>
    <submittedName>
        <fullName evidence="2">Uncharacterized protein</fullName>
    </submittedName>
</protein>
<dbReference type="Proteomes" id="UP000758603">
    <property type="component" value="Unassembled WGS sequence"/>
</dbReference>